<evidence type="ECO:0000259" key="3">
    <source>
        <dbReference type="PROSITE" id="PS50937"/>
    </source>
</evidence>
<name>A0ABX2JZA4_9MYCO</name>
<dbReference type="SUPFAM" id="SSF46955">
    <property type="entry name" value="Putative DNA-binding domain"/>
    <property type="match status" value="1"/>
</dbReference>
<evidence type="ECO:0000256" key="2">
    <source>
        <dbReference type="SAM" id="MobiDB-lite"/>
    </source>
</evidence>
<dbReference type="InterPro" id="IPR009061">
    <property type="entry name" value="DNA-bd_dom_put_sf"/>
</dbReference>
<proteinExistence type="predicted"/>
<keyword evidence="1" id="KW-0238">DNA-binding</keyword>
<gene>
    <name evidence="4" type="ORF">FEG63_21640</name>
</gene>
<evidence type="ECO:0000256" key="1">
    <source>
        <dbReference type="ARBA" id="ARBA00023125"/>
    </source>
</evidence>
<dbReference type="Gene3D" id="1.10.1660.10">
    <property type="match status" value="1"/>
</dbReference>
<feature type="compositionally biased region" description="Basic and acidic residues" evidence="2">
    <location>
        <begin position="168"/>
        <end position="178"/>
    </location>
</feature>
<dbReference type="EMBL" id="VBSB01000014">
    <property type="protein sequence ID" value="NTY62149.1"/>
    <property type="molecule type" value="Genomic_DNA"/>
</dbReference>
<evidence type="ECO:0000313" key="5">
    <source>
        <dbReference type="Proteomes" id="UP000708347"/>
    </source>
</evidence>
<protein>
    <submittedName>
        <fullName evidence="4">MerR family transcriptional regulator</fullName>
    </submittedName>
</protein>
<sequence>MTEQQLSFDDLDAGTFTAASEVADTTRGWRGPAACAVAGITYRQLDYWARTDLVPPSIATAAGSGSVRLYSFHDLLVLRVVKRLLDAGISLVNIRTAVAALRDRGVKDLAGLTLVSDGVGIYECTTANEVVDLLAGGQGVFGIAVGASLPGLREDIRSFPAEAVKGGRQNDMHDELAKRRGRVA</sequence>
<dbReference type="Pfam" id="PF13411">
    <property type="entry name" value="MerR_1"/>
    <property type="match status" value="1"/>
</dbReference>
<dbReference type="PROSITE" id="PS50937">
    <property type="entry name" value="HTH_MERR_2"/>
    <property type="match status" value="1"/>
</dbReference>
<dbReference type="SMART" id="SM00422">
    <property type="entry name" value="HTH_MERR"/>
    <property type="match status" value="1"/>
</dbReference>
<dbReference type="InterPro" id="IPR047057">
    <property type="entry name" value="MerR_fam"/>
</dbReference>
<comment type="caution">
    <text evidence="4">The sequence shown here is derived from an EMBL/GenBank/DDBJ whole genome shotgun (WGS) entry which is preliminary data.</text>
</comment>
<accession>A0ABX2JZA4</accession>
<reference evidence="4 5" key="1">
    <citation type="submission" date="2019-05" db="EMBL/GenBank/DDBJ databases">
        <title>Mycolicibacterium sphagni ENV482 genome assembly.</title>
        <authorList>
            <person name="Chen W."/>
            <person name="Faulkner N.W."/>
            <person name="Hyman M.R."/>
        </authorList>
    </citation>
    <scope>NUCLEOTIDE SEQUENCE [LARGE SCALE GENOMIC DNA]</scope>
    <source>
        <strain evidence="4 5">ENV482</strain>
    </source>
</reference>
<organism evidence="4 5">
    <name type="scientific">Mycolicibacterium sphagni</name>
    <dbReference type="NCBI Taxonomy" id="1786"/>
    <lineage>
        <taxon>Bacteria</taxon>
        <taxon>Bacillati</taxon>
        <taxon>Actinomycetota</taxon>
        <taxon>Actinomycetes</taxon>
        <taxon>Mycobacteriales</taxon>
        <taxon>Mycobacteriaceae</taxon>
        <taxon>Mycolicibacterium</taxon>
    </lineage>
</organism>
<keyword evidence="5" id="KW-1185">Reference proteome</keyword>
<feature type="domain" description="HTH merR-type" evidence="3">
    <location>
        <begin position="38"/>
        <end position="100"/>
    </location>
</feature>
<dbReference type="Proteomes" id="UP000708347">
    <property type="component" value="Unassembled WGS sequence"/>
</dbReference>
<dbReference type="RefSeq" id="WP_174399877.1">
    <property type="nucleotide sequence ID" value="NZ_VBSB01000014.1"/>
</dbReference>
<dbReference type="PANTHER" id="PTHR30204">
    <property type="entry name" value="REDOX-CYCLING DRUG-SENSING TRANSCRIPTIONAL ACTIVATOR SOXR"/>
    <property type="match status" value="1"/>
</dbReference>
<dbReference type="InterPro" id="IPR000551">
    <property type="entry name" value="MerR-type_HTH_dom"/>
</dbReference>
<feature type="region of interest" description="Disordered" evidence="2">
    <location>
        <begin position="164"/>
        <end position="184"/>
    </location>
</feature>
<evidence type="ECO:0000313" key="4">
    <source>
        <dbReference type="EMBL" id="NTY62149.1"/>
    </source>
</evidence>
<dbReference type="PANTHER" id="PTHR30204:SF3">
    <property type="entry name" value="HTH MERR-TYPE DOMAIN-CONTAINING PROTEIN"/>
    <property type="match status" value="1"/>
</dbReference>